<sequence length="120" mass="13672">MSWQTIIDKEHNEQLEDNWRKQLPLKGTPREQDFPPVCKLFIPWSSGTWLLTEKDPDSSLCFGLCDLGMGCPEMGYVDLEELYSVTGPGGLKVERDLHWDADKTLSEYSAIAMREGHLQA</sequence>
<dbReference type="AlphaFoldDB" id="A0A6M3XWH6"/>
<dbReference type="PROSITE" id="PS00414">
    <property type="entry name" value="PROFILIN"/>
    <property type="match status" value="1"/>
</dbReference>
<proteinExistence type="predicted"/>
<dbReference type="InterPro" id="IPR021341">
    <property type="entry name" value="DUF2958"/>
</dbReference>
<dbReference type="InterPro" id="IPR027310">
    <property type="entry name" value="Profilin_CS"/>
</dbReference>
<dbReference type="EMBL" id="MT144992">
    <property type="protein sequence ID" value="QJI02325.1"/>
    <property type="molecule type" value="Genomic_DNA"/>
</dbReference>
<reference evidence="1" key="1">
    <citation type="submission" date="2020-03" db="EMBL/GenBank/DDBJ databases">
        <title>The deep terrestrial virosphere.</title>
        <authorList>
            <person name="Holmfeldt K."/>
            <person name="Nilsson E."/>
            <person name="Simone D."/>
            <person name="Lopez-Fernandez M."/>
            <person name="Wu X."/>
            <person name="de Brujin I."/>
            <person name="Lundin D."/>
            <person name="Andersson A."/>
            <person name="Bertilsson S."/>
            <person name="Dopson M."/>
        </authorList>
    </citation>
    <scope>NUCLEOTIDE SEQUENCE</scope>
    <source>
        <strain evidence="1">TM448B03123</strain>
    </source>
</reference>
<accession>A0A6M3XWH6</accession>
<name>A0A6M3XWH6_9ZZZZ</name>
<protein>
    <submittedName>
        <fullName evidence="1">Uncharacterized protein</fullName>
    </submittedName>
</protein>
<dbReference type="Pfam" id="PF11171">
    <property type="entry name" value="DUF2958"/>
    <property type="match status" value="1"/>
</dbReference>
<gene>
    <name evidence="1" type="ORF">TM448B03123_0006</name>
</gene>
<organism evidence="1">
    <name type="scientific">viral metagenome</name>
    <dbReference type="NCBI Taxonomy" id="1070528"/>
    <lineage>
        <taxon>unclassified sequences</taxon>
        <taxon>metagenomes</taxon>
        <taxon>organismal metagenomes</taxon>
    </lineage>
</organism>
<evidence type="ECO:0000313" key="1">
    <source>
        <dbReference type="EMBL" id="QJI02325.1"/>
    </source>
</evidence>
<dbReference type="GO" id="GO:0003779">
    <property type="term" value="F:actin binding"/>
    <property type="evidence" value="ECO:0007669"/>
    <property type="project" value="InterPro"/>
</dbReference>